<evidence type="ECO:0000313" key="3">
    <source>
        <dbReference type="EMBL" id="NYH22034.1"/>
    </source>
</evidence>
<accession>A0A7Y9WJF6</accession>
<gene>
    <name evidence="3" type="ORF">GGD40_001513</name>
</gene>
<dbReference type="InterPro" id="IPR052712">
    <property type="entry name" value="Acid_resist_chaperone_HdeD"/>
</dbReference>
<comment type="caution">
    <text evidence="3">The sequence shown here is derived from an EMBL/GenBank/DDBJ whole genome shotgun (WGS) entry which is preliminary data.</text>
</comment>
<dbReference type="PANTHER" id="PTHR34989:SF1">
    <property type="entry name" value="PROTEIN HDED"/>
    <property type="match status" value="1"/>
</dbReference>
<evidence type="ECO:0000256" key="2">
    <source>
        <dbReference type="SAM" id="Phobius"/>
    </source>
</evidence>
<name>A0A7Y9WJF6_9BURK</name>
<proteinExistence type="predicted"/>
<dbReference type="PANTHER" id="PTHR34989">
    <property type="entry name" value="PROTEIN HDED"/>
    <property type="match status" value="1"/>
</dbReference>
<feature type="region of interest" description="Disordered" evidence="1">
    <location>
        <begin position="212"/>
        <end position="247"/>
    </location>
</feature>
<protein>
    <submittedName>
        <fullName evidence="3">Uncharacterized membrane protein HdeD (DUF308 family)</fullName>
    </submittedName>
</protein>
<feature type="transmembrane region" description="Helical" evidence="2">
    <location>
        <begin position="43"/>
        <end position="66"/>
    </location>
</feature>
<organism evidence="3 4">
    <name type="scientific">Paraburkholderia bryophila</name>
    <dbReference type="NCBI Taxonomy" id="420952"/>
    <lineage>
        <taxon>Bacteria</taxon>
        <taxon>Pseudomonadati</taxon>
        <taxon>Pseudomonadota</taxon>
        <taxon>Betaproteobacteria</taxon>
        <taxon>Burkholderiales</taxon>
        <taxon>Burkholderiaceae</taxon>
        <taxon>Paraburkholderia</taxon>
    </lineage>
</organism>
<dbReference type="AlphaFoldDB" id="A0A7Y9WJF6"/>
<feature type="compositionally biased region" description="Low complexity" evidence="1">
    <location>
        <begin position="494"/>
        <end position="511"/>
    </location>
</feature>
<dbReference type="Proteomes" id="UP000540929">
    <property type="component" value="Unassembled WGS sequence"/>
</dbReference>
<feature type="transmembrane region" description="Helical" evidence="2">
    <location>
        <begin position="78"/>
        <end position="94"/>
    </location>
</feature>
<keyword evidence="2" id="KW-1133">Transmembrane helix</keyword>
<feature type="transmembrane region" description="Helical" evidence="2">
    <location>
        <begin position="131"/>
        <end position="148"/>
    </location>
</feature>
<dbReference type="EMBL" id="JACCAS010000001">
    <property type="protein sequence ID" value="NYH22034.1"/>
    <property type="molecule type" value="Genomic_DNA"/>
</dbReference>
<reference evidence="3 4" key="1">
    <citation type="submission" date="2020-07" db="EMBL/GenBank/DDBJ databases">
        <title>Exploring microbial biodiversity for novel pathways involved in the catabolism of aromatic compounds derived from lignin.</title>
        <authorList>
            <person name="Elkins J."/>
        </authorList>
    </citation>
    <scope>NUCLEOTIDE SEQUENCE [LARGE SCALE GENOMIC DNA]</scope>
    <source>
        <strain evidence="3 4">H2C3C</strain>
    </source>
</reference>
<dbReference type="GO" id="GO:0005886">
    <property type="term" value="C:plasma membrane"/>
    <property type="evidence" value="ECO:0007669"/>
    <property type="project" value="TreeGrafter"/>
</dbReference>
<keyword evidence="4" id="KW-1185">Reference proteome</keyword>
<keyword evidence="2" id="KW-0472">Membrane</keyword>
<feature type="transmembrane region" description="Helical" evidence="2">
    <location>
        <begin position="20"/>
        <end position="37"/>
    </location>
</feature>
<keyword evidence="2" id="KW-0812">Transmembrane</keyword>
<feature type="transmembrane region" description="Helical" evidence="2">
    <location>
        <begin position="100"/>
        <end position="119"/>
    </location>
</feature>
<sequence length="511" mass="56070">MVRLVMILLGVDYLRTRWRTLQLIGWVSLLLGVVVFVDALDNALYFPITPFALLLLLEGLATLAVAWTGMGGQRTLRYVKGFAFCCAAALILAGHHHGNFILSMIFGTLFLADGLLQIVSARVVRYRTWRFAMIGGGVEIALAVFFYQPYPTHYVGTVPYCLGLGLIFGGWNMILLSTRVRRMASNPAVVGEQATDGANAAASAVHAASTAHATNTANTASATSTADPTHPAASRRPPNLEWDGPPGADETALTIHVWTPVGTAKSEARRQPIVDRYIAAVDRNGVISTGHAALESPEGIYISLYPGVEIDRSPDDFARLLRATRENDVPGVFQPDYPTESKAWCPSTVQVRIRNYDPVRLRRFWDTYREDATYNLTHRNCSSSVSRALEAAIEGASARVWGDLGGWRPFLRVITTPELWVAAQLRKRAATMAWTPGLTLDYARALSMLADPRPSGWVTMARVAVRRMVRSRRQWREEARNAPAVREAAHEVAHSAPSSTTPSATPSQPHD</sequence>
<feature type="compositionally biased region" description="Low complexity" evidence="1">
    <location>
        <begin position="212"/>
        <end position="234"/>
    </location>
</feature>
<evidence type="ECO:0000313" key="4">
    <source>
        <dbReference type="Proteomes" id="UP000540929"/>
    </source>
</evidence>
<feature type="region of interest" description="Disordered" evidence="1">
    <location>
        <begin position="478"/>
        <end position="511"/>
    </location>
</feature>
<feature type="transmembrane region" description="Helical" evidence="2">
    <location>
        <begin position="154"/>
        <end position="176"/>
    </location>
</feature>
<evidence type="ECO:0000256" key="1">
    <source>
        <dbReference type="SAM" id="MobiDB-lite"/>
    </source>
</evidence>
<dbReference type="RefSeq" id="WP_257030371.1">
    <property type="nucleotide sequence ID" value="NZ_JACCAS010000001.1"/>
</dbReference>